<dbReference type="PANTHER" id="PTHR22957:SF337">
    <property type="entry name" value="TBC1 DOMAIN FAMILY MEMBER 5"/>
    <property type="match status" value="1"/>
</dbReference>
<feature type="non-terminal residue" evidence="4">
    <location>
        <position position="482"/>
    </location>
</feature>
<dbReference type="Gene3D" id="1.10.472.80">
    <property type="entry name" value="Ypt/Rab-GAP domain of gyp1p, domain 3"/>
    <property type="match status" value="1"/>
</dbReference>
<dbReference type="InterPro" id="IPR000195">
    <property type="entry name" value="Rab-GAP-TBC_dom"/>
</dbReference>
<dbReference type="Proteomes" id="UP000799421">
    <property type="component" value="Unassembled WGS sequence"/>
</dbReference>
<dbReference type="FunFam" id="1.10.8.270:FF:000031">
    <property type="entry name" value="TBC1 domain family member 5"/>
    <property type="match status" value="1"/>
</dbReference>
<evidence type="ECO:0000313" key="5">
    <source>
        <dbReference type="Proteomes" id="UP000799421"/>
    </source>
</evidence>
<dbReference type="PANTHER" id="PTHR22957">
    <property type="entry name" value="TBC1 DOMAIN FAMILY MEMBER GTPASE-ACTIVATING PROTEIN"/>
    <property type="match status" value="1"/>
</dbReference>
<dbReference type="AlphaFoldDB" id="A0A6A7BRS4"/>
<keyword evidence="1" id="KW-0343">GTPase activation</keyword>
<dbReference type="SUPFAM" id="SSF47923">
    <property type="entry name" value="Ypt/Rab-GAP domain of gyp1p"/>
    <property type="match status" value="2"/>
</dbReference>
<evidence type="ECO:0000256" key="1">
    <source>
        <dbReference type="ARBA" id="ARBA00022468"/>
    </source>
</evidence>
<accession>A0A6A7BRS4</accession>
<keyword evidence="5" id="KW-1185">Reference proteome</keyword>
<feature type="coiled-coil region" evidence="2">
    <location>
        <begin position="440"/>
        <end position="467"/>
    </location>
</feature>
<dbReference type="OrthoDB" id="27140at2759"/>
<dbReference type="PROSITE" id="PS50086">
    <property type="entry name" value="TBC_RABGAP"/>
    <property type="match status" value="1"/>
</dbReference>
<feature type="domain" description="Rab-GAP TBC" evidence="3">
    <location>
        <begin position="29"/>
        <end position="275"/>
    </location>
</feature>
<protein>
    <submittedName>
        <fullName evidence="4">RabGAP/TBC</fullName>
    </submittedName>
</protein>
<dbReference type="Gene3D" id="1.10.8.270">
    <property type="entry name" value="putative rabgap domain of human tbc1 domain family member 14 like domains"/>
    <property type="match status" value="1"/>
</dbReference>
<dbReference type="EMBL" id="MU006023">
    <property type="protein sequence ID" value="KAF2857913.1"/>
    <property type="molecule type" value="Genomic_DNA"/>
</dbReference>
<name>A0A6A7BRS4_9PEZI</name>
<dbReference type="GO" id="GO:0005096">
    <property type="term" value="F:GTPase activator activity"/>
    <property type="evidence" value="ECO:0007669"/>
    <property type="project" value="UniProtKB-KW"/>
</dbReference>
<reference evidence="4" key="1">
    <citation type="journal article" date="2020" name="Stud. Mycol.">
        <title>101 Dothideomycetes genomes: a test case for predicting lifestyles and emergence of pathogens.</title>
        <authorList>
            <person name="Haridas S."/>
            <person name="Albert R."/>
            <person name="Binder M."/>
            <person name="Bloem J."/>
            <person name="Labutti K."/>
            <person name="Salamov A."/>
            <person name="Andreopoulos B."/>
            <person name="Baker S."/>
            <person name="Barry K."/>
            <person name="Bills G."/>
            <person name="Bluhm B."/>
            <person name="Cannon C."/>
            <person name="Castanera R."/>
            <person name="Culley D."/>
            <person name="Daum C."/>
            <person name="Ezra D."/>
            <person name="Gonzalez J."/>
            <person name="Henrissat B."/>
            <person name="Kuo A."/>
            <person name="Liang C."/>
            <person name="Lipzen A."/>
            <person name="Lutzoni F."/>
            <person name="Magnuson J."/>
            <person name="Mondo S."/>
            <person name="Nolan M."/>
            <person name="Ohm R."/>
            <person name="Pangilinan J."/>
            <person name="Park H.-J."/>
            <person name="Ramirez L."/>
            <person name="Alfaro M."/>
            <person name="Sun H."/>
            <person name="Tritt A."/>
            <person name="Yoshinaga Y."/>
            <person name="Zwiers L.-H."/>
            <person name="Turgeon B."/>
            <person name="Goodwin S."/>
            <person name="Spatafora J."/>
            <person name="Crous P."/>
            <person name="Grigoriev I."/>
        </authorList>
    </citation>
    <scope>NUCLEOTIDE SEQUENCE</scope>
    <source>
        <strain evidence="4">CBS 480.64</strain>
    </source>
</reference>
<dbReference type="InterPro" id="IPR035969">
    <property type="entry name" value="Rab-GAP_TBC_sf"/>
</dbReference>
<gene>
    <name evidence="4" type="ORF">K470DRAFT_196496</name>
</gene>
<sequence>MRRLHDAATSWKELQRYKSLDELRKTVRIGIDDLRSAYWKAFLLFQTVDISTWIQTLSSSRSAYDSLRVHFLSSKEASDPLSEVISELSVADESLRAEISQDVSRCMPENLYFRQPETQQMLTEILFVFAKLNPDVSYRQGMHELLAPVLWVVERDAIDLGLSSKLLGEDAVIKAMFDADYIEHDSFALFSQLMHSAKNFYEQTTSSGNENPMVIRSKRIVFTFLPQIDPELAFHLKKIDIAPQVFLMRWIRLLFGREFPFDDVLSMWDIIFAEDPSLEIVDHVCLVMLLRVRWELLECDYNSALALLLRYPEPVRNQAQGICIDAVYLRENMHPEAGGYLVLKYTDKPLRLANRPNTPPALQRNITMFSGSVVSTRKGRNLEAFAKDIYERGGKAVRNAVEEVNKKAQEIRDSAPLTLQGPEAVLANRRSGGRGAIAPQSQVAARIKALERRNKQLSKLLEGALNELWDFEKNDHSEDRAK</sequence>
<evidence type="ECO:0000313" key="4">
    <source>
        <dbReference type="EMBL" id="KAF2857913.1"/>
    </source>
</evidence>
<dbReference type="SMART" id="SM00164">
    <property type="entry name" value="TBC"/>
    <property type="match status" value="1"/>
</dbReference>
<proteinExistence type="predicted"/>
<evidence type="ECO:0000256" key="2">
    <source>
        <dbReference type="SAM" id="Coils"/>
    </source>
</evidence>
<dbReference type="FunFam" id="1.10.472.80:FF:000038">
    <property type="entry name" value="TBC1 domain family member 5"/>
    <property type="match status" value="1"/>
</dbReference>
<evidence type="ECO:0000259" key="3">
    <source>
        <dbReference type="PROSITE" id="PS50086"/>
    </source>
</evidence>
<keyword evidence="2" id="KW-0175">Coiled coil</keyword>
<dbReference type="Pfam" id="PF00566">
    <property type="entry name" value="RabGAP-TBC"/>
    <property type="match status" value="1"/>
</dbReference>
<organism evidence="4 5">
    <name type="scientific">Piedraia hortae CBS 480.64</name>
    <dbReference type="NCBI Taxonomy" id="1314780"/>
    <lineage>
        <taxon>Eukaryota</taxon>
        <taxon>Fungi</taxon>
        <taxon>Dikarya</taxon>
        <taxon>Ascomycota</taxon>
        <taxon>Pezizomycotina</taxon>
        <taxon>Dothideomycetes</taxon>
        <taxon>Dothideomycetidae</taxon>
        <taxon>Capnodiales</taxon>
        <taxon>Piedraiaceae</taxon>
        <taxon>Piedraia</taxon>
    </lineage>
</organism>